<evidence type="ECO:0000259" key="12">
    <source>
        <dbReference type="PROSITE" id="PS50112"/>
    </source>
</evidence>
<keyword evidence="6" id="KW-0418">Kinase</keyword>
<comment type="catalytic activity">
    <reaction evidence="1">
        <text>ATP + protein L-histidine = ADP + protein N-phospho-L-histidine.</text>
        <dbReference type="EC" id="2.7.13.3"/>
    </reaction>
</comment>
<dbReference type="Pfam" id="PF13426">
    <property type="entry name" value="PAS_9"/>
    <property type="match status" value="3"/>
</dbReference>
<dbReference type="Pfam" id="PF00072">
    <property type="entry name" value="Response_reg"/>
    <property type="match status" value="1"/>
</dbReference>
<evidence type="ECO:0000256" key="1">
    <source>
        <dbReference type="ARBA" id="ARBA00000085"/>
    </source>
</evidence>
<evidence type="ECO:0000259" key="10">
    <source>
        <dbReference type="PROSITE" id="PS50109"/>
    </source>
</evidence>
<evidence type="ECO:0000259" key="11">
    <source>
        <dbReference type="PROSITE" id="PS50110"/>
    </source>
</evidence>
<evidence type="ECO:0000259" key="9">
    <source>
        <dbReference type="PROSITE" id="PS50046"/>
    </source>
</evidence>
<dbReference type="SMART" id="SM00388">
    <property type="entry name" value="HisKA"/>
    <property type="match status" value="1"/>
</dbReference>
<dbReference type="PANTHER" id="PTHR43547:SF2">
    <property type="entry name" value="HYBRID SIGNAL TRANSDUCTION HISTIDINE KINASE C"/>
    <property type="match status" value="1"/>
</dbReference>
<feature type="domain" description="PAC" evidence="13">
    <location>
        <begin position="479"/>
        <end position="532"/>
    </location>
</feature>
<evidence type="ECO:0000256" key="6">
    <source>
        <dbReference type="ARBA" id="ARBA00022777"/>
    </source>
</evidence>
<dbReference type="PROSITE" id="PS50112">
    <property type="entry name" value="PAS"/>
    <property type="match status" value="2"/>
</dbReference>
<dbReference type="PROSITE" id="PS50110">
    <property type="entry name" value="RESPONSE_REGULATORY"/>
    <property type="match status" value="1"/>
</dbReference>
<dbReference type="Gene3D" id="3.40.50.2300">
    <property type="match status" value="1"/>
</dbReference>
<sequence length="1101" mass="123507">MREKHRTILIVDDCEEDREVYRRYLSQDSKYSYKIFEEEDGENGLELCKQIQPDAILLDYLLPDMDGLEFLCELKILTGKTNVPAIMLTGQGNESIAVAAIKNGAQDYLVKGRTTPDSLRLAIHNAIERGKLQRKLEASEERFRTSVENMLDCFGIYKSLRDESGKIVDFIVEYVNDAACKNNCMSAEEQIGKKLCELLPAHRETGLFEEYCQVVETGKPLYKEAVIYSDNYGKQYLTRAFDISASKLGDGLVATWRDISERKRSEERLRLLESVVVNAKDAVIVTEIAPLEEPGPRIMYVNEAFTKMTGYSLEEIVGKSPRFLQGPKTEPAILNQISAALAAKETIQVELINYRKDGSEFWVEISVTPVPDSLGNYTHFVSIQRDITERKRTEEALRQSREFIQQIADTMPGVLYVYDLIERRNVYGNRQMAEVLGYTPEQIQAMGSALITQLIHPEDVARIPVLQEGFKLASDDEIIECEYRVRHANGEWRWFYGRDVVFSRTVDGLPHEVLGIAQDITARKQAEANLQQRIEQERLVMEIAQQIRRSLNLDEILQATVNEVRCLLECDRALIFQLEPNGNGTIIKESVNSDFTALLSTSIYDPCLSETYIEPYRQGLVTAKTDIYTAEIDPCHVELLAQLQVRANLVVPILQGENLWGLLIAHQCAAPREWQSLEIDLLKQLATQVGIAIQQVELYQKLEIELSERVSAEAEILRLNRELECRVNELQTLFDLLPVGIAIAEDPKCSVIRVNPFLEKLLTLTPNTNASKTGPDADILPYKVLIDGKEIPGEELPMQVCAATGVEIPNSELQVVRDDGATFDLLGHTKPLFDEEGKVRGCVGAYIDISDRKRVQAERDKLLELEQKTRAEAEAANRAKDDFVAMVSHDLRAPLNSILGWAQLLRKGKMDDAAKEKALETIERNAKSQAKLLEDLLDVSRMIQGKLEIYPQPIELVPIIQNAIDTAYIPANEKGICLISALDASIGTISCDPNRLQQVLGNLLSNAIKFTPEGGEIDVWLERVEGYAQIVVRDTGQGINPEFLPHVFDRFRQSSSGSKKGGLGLGLAIAQHLVQLHGGTIEAHSEGIGQGATFMIKLPLV</sequence>
<feature type="domain" description="PAC" evidence="13">
    <location>
        <begin position="345"/>
        <end position="399"/>
    </location>
</feature>
<dbReference type="InterPro" id="IPR013655">
    <property type="entry name" value="PAS_fold_3"/>
</dbReference>
<dbReference type="Gene3D" id="3.30.450.40">
    <property type="match status" value="1"/>
</dbReference>
<dbReference type="SMART" id="SM00091">
    <property type="entry name" value="PAS"/>
    <property type="match status" value="2"/>
</dbReference>
<dbReference type="NCBIfam" id="TIGR00229">
    <property type="entry name" value="sensory_box"/>
    <property type="match status" value="3"/>
</dbReference>
<dbReference type="RefSeq" id="WP_226580136.1">
    <property type="nucleotide sequence ID" value="NZ_BLAY01000035.1"/>
</dbReference>
<dbReference type="SUPFAM" id="SSF52172">
    <property type="entry name" value="CheY-like"/>
    <property type="match status" value="1"/>
</dbReference>
<dbReference type="SMART" id="SM00448">
    <property type="entry name" value="REC"/>
    <property type="match status" value="1"/>
</dbReference>
<protein>
    <recommendedName>
        <fullName evidence="3">histidine kinase</fullName>
        <ecNumber evidence="3">2.7.13.3</ecNumber>
    </recommendedName>
</protein>
<dbReference type="FunFam" id="3.30.565.10:FF:000006">
    <property type="entry name" value="Sensor histidine kinase WalK"/>
    <property type="match status" value="1"/>
</dbReference>
<keyword evidence="7" id="KW-0902">Two-component regulatory system</keyword>
<dbReference type="SUPFAM" id="SSF47384">
    <property type="entry name" value="Homodimeric domain of signal transducing histidine kinase"/>
    <property type="match status" value="1"/>
</dbReference>
<dbReference type="SMART" id="SM00387">
    <property type="entry name" value="HATPase_c"/>
    <property type="match status" value="1"/>
</dbReference>
<dbReference type="InterPro" id="IPR016132">
    <property type="entry name" value="Phyto_chromo_attachment"/>
</dbReference>
<dbReference type="InterPro" id="IPR000700">
    <property type="entry name" value="PAS-assoc_C"/>
</dbReference>
<evidence type="ECO:0000313" key="14">
    <source>
        <dbReference type="EMBL" id="GET37892.1"/>
    </source>
</evidence>
<evidence type="ECO:0000259" key="13">
    <source>
        <dbReference type="PROSITE" id="PS50113"/>
    </source>
</evidence>
<keyword evidence="5" id="KW-0808">Transferase</keyword>
<dbReference type="Pfam" id="PF02518">
    <property type="entry name" value="HATPase_c"/>
    <property type="match status" value="1"/>
</dbReference>
<keyword evidence="4 8" id="KW-0597">Phosphoprotein</keyword>
<evidence type="ECO:0000256" key="5">
    <source>
        <dbReference type="ARBA" id="ARBA00022679"/>
    </source>
</evidence>
<dbReference type="PROSITE" id="PS50109">
    <property type="entry name" value="HIS_KIN"/>
    <property type="match status" value="1"/>
</dbReference>
<dbReference type="InterPro" id="IPR036890">
    <property type="entry name" value="HATPase_C_sf"/>
</dbReference>
<dbReference type="EC" id="2.7.13.3" evidence="3"/>
<dbReference type="GO" id="GO:0000155">
    <property type="term" value="F:phosphorelay sensor kinase activity"/>
    <property type="evidence" value="ECO:0007669"/>
    <property type="project" value="InterPro"/>
</dbReference>
<dbReference type="SUPFAM" id="SSF55874">
    <property type="entry name" value="ATPase domain of HSP90 chaperone/DNA topoisomerase II/histidine kinase"/>
    <property type="match status" value="1"/>
</dbReference>
<comment type="caution">
    <text evidence="14">The sequence shown here is derived from an EMBL/GenBank/DDBJ whole genome shotgun (WGS) entry which is preliminary data.</text>
</comment>
<evidence type="ECO:0000256" key="4">
    <source>
        <dbReference type="ARBA" id="ARBA00022553"/>
    </source>
</evidence>
<dbReference type="InterPro" id="IPR036097">
    <property type="entry name" value="HisK_dim/P_sf"/>
</dbReference>
<evidence type="ECO:0000256" key="8">
    <source>
        <dbReference type="PROSITE-ProRule" id="PRU00169"/>
    </source>
</evidence>
<dbReference type="InterPro" id="IPR003594">
    <property type="entry name" value="HATPase_dom"/>
</dbReference>
<dbReference type="SMART" id="SM00065">
    <property type="entry name" value="GAF"/>
    <property type="match status" value="1"/>
</dbReference>
<feature type="domain" description="Phytochrome chromophore attachment site" evidence="9">
    <location>
        <begin position="552"/>
        <end position="688"/>
    </location>
</feature>
<dbReference type="InterPro" id="IPR029016">
    <property type="entry name" value="GAF-like_dom_sf"/>
</dbReference>
<dbReference type="Proteomes" id="UP001050975">
    <property type="component" value="Unassembled WGS sequence"/>
</dbReference>
<name>A0AAV3X4Z7_9CYAN</name>
<evidence type="ECO:0000256" key="7">
    <source>
        <dbReference type="ARBA" id="ARBA00023012"/>
    </source>
</evidence>
<dbReference type="InterPro" id="IPR004358">
    <property type="entry name" value="Sig_transdc_His_kin-like_C"/>
</dbReference>
<dbReference type="PRINTS" id="PR00344">
    <property type="entry name" value="BCTRLSENSOR"/>
</dbReference>
<dbReference type="SUPFAM" id="SSF55785">
    <property type="entry name" value="PYP-like sensor domain (PAS domain)"/>
    <property type="match status" value="4"/>
</dbReference>
<feature type="domain" description="PAC" evidence="13">
    <location>
        <begin position="809"/>
        <end position="861"/>
    </location>
</feature>
<dbReference type="SMART" id="SM00086">
    <property type="entry name" value="PAC"/>
    <property type="match status" value="3"/>
</dbReference>
<dbReference type="PANTHER" id="PTHR43547">
    <property type="entry name" value="TWO-COMPONENT HISTIDINE KINASE"/>
    <property type="match status" value="1"/>
</dbReference>
<dbReference type="EMBL" id="BLAY01000035">
    <property type="protein sequence ID" value="GET37892.1"/>
    <property type="molecule type" value="Genomic_DNA"/>
</dbReference>
<evidence type="ECO:0000256" key="2">
    <source>
        <dbReference type="ARBA" id="ARBA00006402"/>
    </source>
</evidence>
<dbReference type="SUPFAM" id="SSF55781">
    <property type="entry name" value="GAF domain-like"/>
    <property type="match status" value="1"/>
</dbReference>
<organism evidence="14 15">
    <name type="scientific">Microseira wollei NIES-4236</name>
    <dbReference type="NCBI Taxonomy" id="2530354"/>
    <lineage>
        <taxon>Bacteria</taxon>
        <taxon>Bacillati</taxon>
        <taxon>Cyanobacteriota</taxon>
        <taxon>Cyanophyceae</taxon>
        <taxon>Oscillatoriophycideae</taxon>
        <taxon>Aerosakkonematales</taxon>
        <taxon>Aerosakkonemataceae</taxon>
        <taxon>Microseira</taxon>
    </lineage>
</organism>
<dbReference type="CDD" id="cd00082">
    <property type="entry name" value="HisKA"/>
    <property type="match status" value="1"/>
</dbReference>
<feature type="domain" description="PAS" evidence="12">
    <location>
        <begin position="265"/>
        <end position="344"/>
    </location>
</feature>
<dbReference type="CDD" id="cd00075">
    <property type="entry name" value="HATPase"/>
    <property type="match status" value="1"/>
</dbReference>
<dbReference type="PROSITE" id="PS50113">
    <property type="entry name" value="PAC"/>
    <property type="match status" value="3"/>
</dbReference>
<feature type="domain" description="PAS" evidence="12">
    <location>
        <begin position="400"/>
        <end position="463"/>
    </location>
</feature>
<dbReference type="AlphaFoldDB" id="A0AAV3X4Z7"/>
<accession>A0AAV3X4Z7</accession>
<dbReference type="Pfam" id="PF08447">
    <property type="entry name" value="PAS_3"/>
    <property type="match status" value="1"/>
</dbReference>
<evidence type="ECO:0000313" key="15">
    <source>
        <dbReference type="Proteomes" id="UP001050975"/>
    </source>
</evidence>
<dbReference type="InterPro" id="IPR035965">
    <property type="entry name" value="PAS-like_dom_sf"/>
</dbReference>
<dbReference type="CDD" id="cd00130">
    <property type="entry name" value="PAS"/>
    <property type="match status" value="2"/>
</dbReference>
<dbReference type="InterPro" id="IPR000014">
    <property type="entry name" value="PAS"/>
</dbReference>
<keyword evidence="15" id="KW-1185">Reference proteome</keyword>
<feature type="domain" description="Response regulatory" evidence="11">
    <location>
        <begin position="7"/>
        <end position="126"/>
    </location>
</feature>
<dbReference type="PROSITE" id="PS50046">
    <property type="entry name" value="PHYTOCHROME_2"/>
    <property type="match status" value="1"/>
</dbReference>
<dbReference type="Gene3D" id="1.10.287.130">
    <property type="match status" value="1"/>
</dbReference>
<dbReference type="InterPro" id="IPR003661">
    <property type="entry name" value="HisK_dim/P_dom"/>
</dbReference>
<dbReference type="Gene3D" id="3.30.565.10">
    <property type="entry name" value="Histidine kinase-like ATPase, C-terminal domain"/>
    <property type="match status" value="1"/>
</dbReference>
<dbReference type="Gene3D" id="3.30.450.20">
    <property type="entry name" value="PAS domain"/>
    <property type="match status" value="4"/>
</dbReference>
<comment type="similarity">
    <text evidence="2">In the N-terminal section; belongs to the phytochrome family.</text>
</comment>
<evidence type="ECO:0000256" key="3">
    <source>
        <dbReference type="ARBA" id="ARBA00012438"/>
    </source>
</evidence>
<dbReference type="Pfam" id="PF00512">
    <property type="entry name" value="HisKA"/>
    <property type="match status" value="1"/>
</dbReference>
<dbReference type="InterPro" id="IPR001610">
    <property type="entry name" value="PAC"/>
</dbReference>
<reference evidence="14" key="1">
    <citation type="submission" date="2019-10" db="EMBL/GenBank/DDBJ databases">
        <title>Draft genome sequece of Microseira wollei NIES-4236.</title>
        <authorList>
            <person name="Yamaguchi H."/>
            <person name="Suzuki S."/>
            <person name="Kawachi M."/>
        </authorList>
    </citation>
    <scope>NUCLEOTIDE SEQUENCE</scope>
    <source>
        <strain evidence="14">NIES-4236</strain>
    </source>
</reference>
<feature type="modified residue" description="4-aspartylphosphate" evidence="8">
    <location>
        <position position="59"/>
    </location>
</feature>
<dbReference type="InterPro" id="IPR011006">
    <property type="entry name" value="CheY-like_superfamily"/>
</dbReference>
<dbReference type="InterPro" id="IPR001789">
    <property type="entry name" value="Sig_transdc_resp-reg_receiver"/>
</dbReference>
<dbReference type="InterPro" id="IPR005467">
    <property type="entry name" value="His_kinase_dom"/>
</dbReference>
<dbReference type="InterPro" id="IPR003018">
    <property type="entry name" value="GAF"/>
</dbReference>
<dbReference type="CDD" id="cd00156">
    <property type="entry name" value="REC"/>
    <property type="match status" value="1"/>
</dbReference>
<gene>
    <name evidence="14" type="ORF">MiSe_26460</name>
</gene>
<dbReference type="Pfam" id="PF01590">
    <property type="entry name" value="GAF"/>
    <property type="match status" value="1"/>
</dbReference>
<feature type="domain" description="Histidine kinase" evidence="10">
    <location>
        <begin position="886"/>
        <end position="1101"/>
    </location>
</feature>
<proteinExistence type="inferred from homology"/>